<evidence type="ECO:0000313" key="2">
    <source>
        <dbReference type="EMBL" id="PFG74554.1"/>
    </source>
</evidence>
<dbReference type="EMBL" id="PDJQ01000001">
    <property type="protein sequence ID" value="PFG74554.1"/>
    <property type="molecule type" value="Genomic_DNA"/>
</dbReference>
<dbReference type="InterPro" id="IPR011049">
    <property type="entry name" value="Serralysin-like_metalloprot_C"/>
</dbReference>
<evidence type="ECO:0008006" key="4">
    <source>
        <dbReference type="Google" id="ProtNLM"/>
    </source>
</evidence>
<dbReference type="Pfam" id="PF00353">
    <property type="entry name" value="HemolysinCabind"/>
    <property type="match status" value="2"/>
</dbReference>
<dbReference type="PRINTS" id="PR00313">
    <property type="entry name" value="CABNDNGRPT"/>
</dbReference>
<organism evidence="2 3">
    <name type="scientific">Tepidiforma thermophila (strain KCTC 52669 / CGMCC 1.13589 / G233)</name>
    <dbReference type="NCBI Taxonomy" id="2761530"/>
    <lineage>
        <taxon>Bacteria</taxon>
        <taxon>Bacillati</taxon>
        <taxon>Chloroflexota</taxon>
        <taxon>Tepidiformia</taxon>
        <taxon>Tepidiformales</taxon>
        <taxon>Tepidiformaceae</taxon>
        <taxon>Tepidiforma</taxon>
    </lineage>
</organism>
<dbReference type="SUPFAM" id="SSF51120">
    <property type="entry name" value="beta-Roll"/>
    <property type="match status" value="1"/>
</dbReference>
<feature type="chain" id="PRO_5012586269" description="Calcium-binding protein" evidence="1">
    <location>
        <begin position="27"/>
        <end position="148"/>
    </location>
</feature>
<reference evidence="2 3" key="1">
    <citation type="submission" date="2017-09" db="EMBL/GenBank/DDBJ databases">
        <title>Sequencing the genomes of two abundant thermophiles in Great Basin hot springs: Thermocrinis jamiesonii and novel Chloroflexi Thermoflexus hugenholtzii.</title>
        <authorList>
            <person name="Hedlund B."/>
        </authorList>
    </citation>
    <scope>NUCLEOTIDE SEQUENCE [LARGE SCALE GENOMIC DNA]</scope>
    <source>
        <strain evidence="2 3">G233</strain>
    </source>
</reference>
<dbReference type="InterPro" id="IPR001343">
    <property type="entry name" value="Hemolysn_Ca-bd"/>
</dbReference>
<name>A0A2A9HEW7_TEPT2</name>
<comment type="caution">
    <text evidence="2">The sequence shown here is derived from an EMBL/GenBank/DDBJ whole genome shotgun (WGS) entry which is preliminary data.</text>
</comment>
<dbReference type="RefSeq" id="WP_133117578.1">
    <property type="nucleotide sequence ID" value="NZ_PDJQ01000001.1"/>
</dbReference>
<proteinExistence type="predicted"/>
<sequence>MMGRLLQLGAAAAGAITLAAAFSASAATNTVPSTNIGISDVALTIAQLTPPECAHLTLTAIVYSGTGGAGNDLVLGGGSTPSTLSGRGGNDCIVGGANNATLRGQGGNDVLIGGPRSSVNLQGGPGNDICYRGLATTAFPTGCETYIP</sequence>
<accession>A0A2A9HEW7</accession>
<dbReference type="Gene3D" id="2.150.10.10">
    <property type="entry name" value="Serralysin-like metalloprotease, C-terminal"/>
    <property type="match status" value="1"/>
</dbReference>
<evidence type="ECO:0000256" key="1">
    <source>
        <dbReference type="SAM" id="SignalP"/>
    </source>
</evidence>
<dbReference type="Proteomes" id="UP000223071">
    <property type="component" value="Unassembled WGS sequence"/>
</dbReference>
<gene>
    <name evidence="2" type="ORF">A9A59_1787</name>
</gene>
<dbReference type="AlphaFoldDB" id="A0A2A9HEW7"/>
<feature type="signal peptide" evidence="1">
    <location>
        <begin position="1"/>
        <end position="26"/>
    </location>
</feature>
<dbReference type="GO" id="GO:0005509">
    <property type="term" value="F:calcium ion binding"/>
    <property type="evidence" value="ECO:0007669"/>
    <property type="project" value="InterPro"/>
</dbReference>
<keyword evidence="3" id="KW-1185">Reference proteome</keyword>
<keyword evidence="1" id="KW-0732">Signal</keyword>
<protein>
    <recommendedName>
        <fullName evidence="4">Calcium-binding protein</fullName>
    </recommendedName>
</protein>
<evidence type="ECO:0000313" key="3">
    <source>
        <dbReference type="Proteomes" id="UP000223071"/>
    </source>
</evidence>